<gene>
    <name evidence="2" type="ORF">ANN_24445</name>
</gene>
<organism evidence="2 3">
    <name type="scientific">Periplaneta americana</name>
    <name type="common">American cockroach</name>
    <name type="synonym">Blatta americana</name>
    <dbReference type="NCBI Taxonomy" id="6978"/>
    <lineage>
        <taxon>Eukaryota</taxon>
        <taxon>Metazoa</taxon>
        <taxon>Ecdysozoa</taxon>
        <taxon>Arthropoda</taxon>
        <taxon>Hexapoda</taxon>
        <taxon>Insecta</taxon>
        <taxon>Pterygota</taxon>
        <taxon>Neoptera</taxon>
        <taxon>Polyneoptera</taxon>
        <taxon>Dictyoptera</taxon>
        <taxon>Blattodea</taxon>
        <taxon>Blattoidea</taxon>
        <taxon>Blattidae</taxon>
        <taxon>Blattinae</taxon>
        <taxon>Periplaneta</taxon>
    </lineage>
</organism>
<feature type="region of interest" description="Disordered" evidence="1">
    <location>
        <begin position="184"/>
        <end position="204"/>
    </location>
</feature>
<reference evidence="2 3" key="1">
    <citation type="journal article" date="2022" name="Allergy">
        <title>Genome assembly and annotation of Periplaneta americana reveal a comprehensive cockroach allergen profile.</title>
        <authorList>
            <person name="Wang L."/>
            <person name="Xiong Q."/>
            <person name="Saelim N."/>
            <person name="Wang L."/>
            <person name="Nong W."/>
            <person name="Wan A.T."/>
            <person name="Shi M."/>
            <person name="Liu X."/>
            <person name="Cao Q."/>
            <person name="Hui J.H.L."/>
            <person name="Sookrung N."/>
            <person name="Leung T.F."/>
            <person name="Tungtrongchitr A."/>
            <person name="Tsui S.K.W."/>
        </authorList>
    </citation>
    <scope>NUCLEOTIDE SEQUENCE [LARGE SCALE GENOMIC DNA]</scope>
    <source>
        <strain evidence="2">PWHHKU_190912</strain>
    </source>
</reference>
<feature type="compositionally biased region" description="Basic and acidic residues" evidence="1">
    <location>
        <begin position="184"/>
        <end position="193"/>
    </location>
</feature>
<protein>
    <submittedName>
        <fullName evidence="2">Uncharacterized protein</fullName>
    </submittedName>
</protein>
<proteinExistence type="predicted"/>
<evidence type="ECO:0000256" key="1">
    <source>
        <dbReference type="SAM" id="MobiDB-lite"/>
    </source>
</evidence>
<keyword evidence="3" id="KW-1185">Reference proteome</keyword>
<sequence length="244" mass="28599">MEVDNDGGTTTRSGAELFALDWLRANREKLAKHVRRSFHARINYRRRRFCRRGVFCSRDDAEVEHLNDGTRFVRKGQAVPVVVIFLRRRLRFRTIRDTIPDNLVNLFDYVEHNYVRGQRHGRGRQVPILPSSAWNCYFRTLENLPRTTNSCEACHRRLNTVIGKFPPSFYHVLESLQDETAKIHNDRPIEKLEGGQSPPRKKKTYTDLDTRLSRIVERYHEYRVNENVPGYLRVNGHGVAGHFG</sequence>
<comment type="caution">
    <text evidence="2">The sequence shown here is derived from an EMBL/GenBank/DDBJ whole genome shotgun (WGS) entry which is preliminary data.</text>
</comment>
<accession>A0ABQ8S341</accession>
<name>A0ABQ8S341_PERAM</name>
<evidence type="ECO:0000313" key="3">
    <source>
        <dbReference type="Proteomes" id="UP001148838"/>
    </source>
</evidence>
<dbReference type="Proteomes" id="UP001148838">
    <property type="component" value="Unassembled WGS sequence"/>
</dbReference>
<dbReference type="EMBL" id="JAJSOF020000037">
    <property type="protein sequence ID" value="KAJ4428408.1"/>
    <property type="molecule type" value="Genomic_DNA"/>
</dbReference>
<evidence type="ECO:0000313" key="2">
    <source>
        <dbReference type="EMBL" id="KAJ4428408.1"/>
    </source>
</evidence>